<proteinExistence type="predicted"/>
<dbReference type="GO" id="GO:0035249">
    <property type="term" value="P:synaptic transmission, glutamatergic"/>
    <property type="evidence" value="ECO:0007669"/>
    <property type="project" value="TreeGrafter"/>
</dbReference>
<dbReference type="PANTHER" id="PTHR10480:SF12">
    <property type="entry name" value="UNC-13, ISOFORM E"/>
    <property type="match status" value="1"/>
</dbReference>
<dbReference type="PROSITE" id="PS50004">
    <property type="entry name" value="C2"/>
    <property type="match status" value="1"/>
</dbReference>
<feature type="domain" description="C2" evidence="1">
    <location>
        <begin position="1"/>
        <end position="116"/>
    </location>
</feature>
<dbReference type="GO" id="GO:0031594">
    <property type="term" value="C:neuromuscular junction"/>
    <property type="evidence" value="ECO:0007669"/>
    <property type="project" value="TreeGrafter"/>
</dbReference>
<dbReference type="PANTHER" id="PTHR10480">
    <property type="entry name" value="PROTEIN UNC-13 HOMOLOG"/>
    <property type="match status" value="1"/>
</dbReference>
<evidence type="ECO:0000313" key="3">
    <source>
        <dbReference type="WBParaSite" id="nRc.2.0.1.t13906-RA"/>
    </source>
</evidence>
<dbReference type="SUPFAM" id="SSF49562">
    <property type="entry name" value="C2 domain (Calcium/lipid-binding domain, CaLB)"/>
    <property type="match status" value="1"/>
</dbReference>
<dbReference type="GO" id="GO:0042734">
    <property type="term" value="C:presynaptic membrane"/>
    <property type="evidence" value="ECO:0007669"/>
    <property type="project" value="TreeGrafter"/>
</dbReference>
<name>A0A915IIL5_ROMCU</name>
<dbReference type="GO" id="GO:0098831">
    <property type="term" value="C:presynaptic active zone cytoplasmic component"/>
    <property type="evidence" value="ECO:0007669"/>
    <property type="project" value="TreeGrafter"/>
</dbReference>
<dbReference type="GO" id="GO:0016081">
    <property type="term" value="P:synaptic vesicle docking"/>
    <property type="evidence" value="ECO:0007669"/>
    <property type="project" value="TreeGrafter"/>
</dbReference>
<evidence type="ECO:0000259" key="1">
    <source>
        <dbReference type="PROSITE" id="PS50004"/>
    </source>
</evidence>
<protein>
    <submittedName>
        <fullName evidence="3">C2 domain-containing protein</fullName>
    </submittedName>
</protein>
<accession>A0A915IIL5</accession>
<dbReference type="InterPro" id="IPR035892">
    <property type="entry name" value="C2_domain_sf"/>
</dbReference>
<reference evidence="3" key="1">
    <citation type="submission" date="2022-11" db="UniProtKB">
        <authorList>
            <consortium name="WormBaseParasite"/>
        </authorList>
    </citation>
    <scope>IDENTIFICATION</scope>
</reference>
<dbReference type="GO" id="GO:0019992">
    <property type="term" value="F:diacylglycerol binding"/>
    <property type="evidence" value="ECO:0007669"/>
    <property type="project" value="InterPro"/>
</dbReference>
<dbReference type="GO" id="GO:0043195">
    <property type="term" value="C:terminal bouton"/>
    <property type="evidence" value="ECO:0007669"/>
    <property type="project" value="TreeGrafter"/>
</dbReference>
<dbReference type="GO" id="GO:0061789">
    <property type="term" value="P:dense core granule priming"/>
    <property type="evidence" value="ECO:0007669"/>
    <property type="project" value="TreeGrafter"/>
</dbReference>
<keyword evidence="2" id="KW-1185">Reference proteome</keyword>
<dbReference type="Gene3D" id="2.60.40.150">
    <property type="entry name" value="C2 domain"/>
    <property type="match status" value="2"/>
</dbReference>
<dbReference type="OMA" id="MCVENDE"/>
<dbReference type="FunFam" id="2.60.40.150:FF:000002">
    <property type="entry name" value="Protein unc-13 homolog B"/>
    <property type="match status" value="1"/>
</dbReference>
<dbReference type="WBParaSite" id="nRc.2.0.1.t13906-RA">
    <property type="protein sequence ID" value="nRc.2.0.1.t13906-RA"/>
    <property type="gene ID" value="nRc.2.0.1.g13906"/>
</dbReference>
<dbReference type="InterPro" id="IPR027080">
    <property type="entry name" value="Unc-13"/>
</dbReference>
<dbReference type="Pfam" id="PF00168">
    <property type="entry name" value="C2"/>
    <property type="match status" value="1"/>
</dbReference>
<evidence type="ECO:0000313" key="2">
    <source>
        <dbReference type="Proteomes" id="UP000887565"/>
    </source>
</evidence>
<sequence>MHIIYVNDAYALPRLVVCAQGLIAKDRTGTSDPYVTIQIGKVKKRTTTGSSTAGNSMDAVTLHKEIIPGVNKDEDDDLKSKLKQKLTRESDEFLGQTIIELRKVIGEMDVWYNLEQRTDKSEVSGAIRLKISVEIKGEEKVAPYYVQYTCLHELTFQHYCEKEGAGHIRLPEKVGHWYVYSKTTELRQPKNFNSASFCPKDESWKTYFDPCGQEIVDEFALRFGIESIYQSITHFACLCTKYMCQGVPAVISTLLANINAYYSHVTVSATVSASARFSASNFGKDRFVKLLDQLHNSIRIDLSMYRKHFLEHELASG</sequence>
<dbReference type="Proteomes" id="UP000887565">
    <property type="component" value="Unplaced"/>
</dbReference>
<dbReference type="GO" id="GO:0030672">
    <property type="term" value="C:synaptic vesicle membrane"/>
    <property type="evidence" value="ECO:0007669"/>
    <property type="project" value="TreeGrafter"/>
</dbReference>
<dbReference type="AlphaFoldDB" id="A0A915IIL5"/>
<dbReference type="GO" id="GO:0016082">
    <property type="term" value="P:synaptic vesicle priming"/>
    <property type="evidence" value="ECO:0007669"/>
    <property type="project" value="TreeGrafter"/>
</dbReference>
<dbReference type="InterPro" id="IPR000008">
    <property type="entry name" value="C2_dom"/>
</dbReference>
<dbReference type="GO" id="GO:0099525">
    <property type="term" value="P:presynaptic dense core vesicle exocytosis"/>
    <property type="evidence" value="ECO:0007669"/>
    <property type="project" value="TreeGrafter"/>
</dbReference>
<organism evidence="2 3">
    <name type="scientific">Romanomermis culicivorax</name>
    <name type="common">Nematode worm</name>
    <dbReference type="NCBI Taxonomy" id="13658"/>
    <lineage>
        <taxon>Eukaryota</taxon>
        <taxon>Metazoa</taxon>
        <taxon>Ecdysozoa</taxon>
        <taxon>Nematoda</taxon>
        <taxon>Enoplea</taxon>
        <taxon>Dorylaimia</taxon>
        <taxon>Mermithida</taxon>
        <taxon>Mermithoidea</taxon>
        <taxon>Mermithidae</taxon>
        <taxon>Romanomermis</taxon>
    </lineage>
</organism>
<dbReference type="GO" id="GO:0017075">
    <property type="term" value="F:syntaxin-1 binding"/>
    <property type="evidence" value="ECO:0007669"/>
    <property type="project" value="TreeGrafter"/>
</dbReference>
<dbReference type="GO" id="GO:0005516">
    <property type="term" value="F:calmodulin binding"/>
    <property type="evidence" value="ECO:0007669"/>
    <property type="project" value="TreeGrafter"/>
</dbReference>